<sequence length="98" mass="11170">AIAFAQAPYISNRTALARLEHCVKFYQSHQVAVPPQVLRSLLWIITRDLEAGRPGRTSRLRWFMSLLLKEAGPATTLKVGLALKKWRAAVFTRLKNQR</sequence>
<comment type="caution">
    <text evidence="1">The sequence shown here is derived from an EMBL/GenBank/DDBJ whole genome shotgun (WGS) entry which is preliminary data.</text>
</comment>
<gene>
    <name evidence="1" type="ORF">BCR38DRAFT_339689</name>
</gene>
<accession>A0A1Y2E2Z8</accession>
<name>A0A1Y2E2Z8_9PEZI</name>
<dbReference type="InParanoid" id="A0A1Y2E2Z8"/>
<dbReference type="STRING" id="1141098.A0A1Y2E2Z8"/>
<dbReference type="RefSeq" id="XP_040716781.1">
    <property type="nucleotide sequence ID" value="XM_040855720.1"/>
</dbReference>
<dbReference type="OrthoDB" id="5428038at2759"/>
<feature type="non-terminal residue" evidence="1">
    <location>
        <position position="1"/>
    </location>
</feature>
<dbReference type="EMBL" id="MCFJ01000005">
    <property type="protein sequence ID" value="ORY65817.1"/>
    <property type="molecule type" value="Genomic_DNA"/>
</dbReference>
<reference evidence="1 2" key="1">
    <citation type="submission" date="2016-07" db="EMBL/GenBank/DDBJ databases">
        <title>Pervasive Adenine N6-methylation of Active Genes in Fungi.</title>
        <authorList>
            <consortium name="DOE Joint Genome Institute"/>
            <person name="Mondo S.J."/>
            <person name="Dannebaum R.O."/>
            <person name="Kuo R.C."/>
            <person name="Labutti K."/>
            <person name="Haridas S."/>
            <person name="Kuo A."/>
            <person name="Salamov A."/>
            <person name="Ahrendt S.R."/>
            <person name="Lipzen A."/>
            <person name="Sullivan W."/>
            <person name="Andreopoulos W.B."/>
            <person name="Clum A."/>
            <person name="Lindquist E."/>
            <person name="Daum C."/>
            <person name="Ramamoorthy G.K."/>
            <person name="Gryganskyi A."/>
            <person name="Culley D."/>
            <person name="Magnuson J.K."/>
            <person name="James T.Y."/>
            <person name="O'Malley M.A."/>
            <person name="Stajich J.E."/>
            <person name="Spatafora J.W."/>
            <person name="Visel A."/>
            <person name="Grigoriev I.V."/>
        </authorList>
    </citation>
    <scope>NUCLEOTIDE SEQUENCE [LARGE SCALE GENOMIC DNA]</scope>
    <source>
        <strain evidence="1 2">CBS 129021</strain>
    </source>
</reference>
<proteinExistence type="predicted"/>
<dbReference type="Proteomes" id="UP000193689">
    <property type="component" value="Unassembled WGS sequence"/>
</dbReference>
<keyword evidence="2" id="KW-1185">Reference proteome</keyword>
<dbReference type="GeneID" id="63771932"/>
<dbReference type="AlphaFoldDB" id="A0A1Y2E2Z8"/>
<evidence type="ECO:0000313" key="1">
    <source>
        <dbReference type="EMBL" id="ORY65817.1"/>
    </source>
</evidence>
<protein>
    <submittedName>
        <fullName evidence="1">Uncharacterized protein</fullName>
    </submittedName>
</protein>
<organism evidence="1 2">
    <name type="scientific">Pseudomassariella vexata</name>
    <dbReference type="NCBI Taxonomy" id="1141098"/>
    <lineage>
        <taxon>Eukaryota</taxon>
        <taxon>Fungi</taxon>
        <taxon>Dikarya</taxon>
        <taxon>Ascomycota</taxon>
        <taxon>Pezizomycotina</taxon>
        <taxon>Sordariomycetes</taxon>
        <taxon>Xylariomycetidae</taxon>
        <taxon>Amphisphaeriales</taxon>
        <taxon>Pseudomassariaceae</taxon>
        <taxon>Pseudomassariella</taxon>
    </lineage>
</organism>
<evidence type="ECO:0000313" key="2">
    <source>
        <dbReference type="Proteomes" id="UP000193689"/>
    </source>
</evidence>